<dbReference type="Proteomes" id="UP000234420">
    <property type="component" value="Unassembled WGS sequence"/>
</dbReference>
<comment type="caution">
    <text evidence="2">The sequence shown here is derived from an EMBL/GenBank/DDBJ whole genome shotgun (WGS) entry which is preliminary data.</text>
</comment>
<feature type="transmembrane region" description="Helical" evidence="1">
    <location>
        <begin position="99"/>
        <end position="120"/>
    </location>
</feature>
<name>A0A2N4UVD4_9GAMM</name>
<keyword evidence="1" id="KW-0472">Membrane</keyword>
<accession>A0A2N4UVD4</accession>
<reference evidence="2 3" key="1">
    <citation type="journal article" date="2018" name="Syst. Appl. Microbiol.">
        <title>Photobacterium carnosum sp. nov., isolated from spoiled modified atmosphere packaged poultry meat.</title>
        <authorList>
            <person name="Hilgarth M."/>
            <person name="Fuertes S."/>
            <person name="Ehrmann M."/>
            <person name="Vogel R.F."/>
        </authorList>
    </citation>
    <scope>NUCLEOTIDE SEQUENCE [LARGE SCALE GENOMIC DNA]</scope>
    <source>
        <strain evidence="2 3">TMW 2.2021</strain>
    </source>
</reference>
<dbReference type="RefSeq" id="WP_101767658.1">
    <property type="nucleotide sequence ID" value="NZ_BPPU01000002.1"/>
</dbReference>
<protein>
    <submittedName>
        <fullName evidence="2">Uncharacterized protein</fullName>
    </submittedName>
</protein>
<keyword evidence="3" id="KW-1185">Reference proteome</keyword>
<evidence type="ECO:0000313" key="2">
    <source>
        <dbReference type="EMBL" id="PLC58981.1"/>
    </source>
</evidence>
<gene>
    <name evidence="2" type="ORF">CIK00_04070</name>
</gene>
<feature type="transmembrane region" description="Helical" evidence="1">
    <location>
        <begin position="14"/>
        <end position="41"/>
    </location>
</feature>
<evidence type="ECO:0000313" key="3">
    <source>
        <dbReference type="Proteomes" id="UP000234420"/>
    </source>
</evidence>
<organism evidence="2 3">
    <name type="scientific">Photobacterium carnosum</name>
    <dbReference type="NCBI Taxonomy" id="2023717"/>
    <lineage>
        <taxon>Bacteria</taxon>
        <taxon>Pseudomonadati</taxon>
        <taxon>Pseudomonadota</taxon>
        <taxon>Gammaproteobacteria</taxon>
        <taxon>Vibrionales</taxon>
        <taxon>Vibrionaceae</taxon>
        <taxon>Photobacterium</taxon>
    </lineage>
</organism>
<dbReference type="EMBL" id="NPIB01000003">
    <property type="protein sequence ID" value="PLC58981.1"/>
    <property type="molecule type" value="Genomic_DNA"/>
</dbReference>
<keyword evidence="1" id="KW-0812">Transmembrane</keyword>
<proteinExistence type="predicted"/>
<keyword evidence="1" id="KW-1133">Transmembrane helix</keyword>
<evidence type="ECO:0000256" key="1">
    <source>
        <dbReference type="SAM" id="Phobius"/>
    </source>
</evidence>
<sequence length="153" mass="17036">MDQFSELSELVKGVFSWVILLPISVIVSGKLLAQPIALSVASEQLFKINLKILKIQSTGNEVILGFAGFIITTFILGVFAGQKVYALVKINFGIDPGQFQSICFFGAFLTVLWTAIFFVIHYTFSMKNGSSFIENKNEYEQRIIELKDKGIKG</sequence>
<dbReference type="AlphaFoldDB" id="A0A2N4UVD4"/>
<feature type="transmembrane region" description="Helical" evidence="1">
    <location>
        <begin position="62"/>
        <end position="79"/>
    </location>
</feature>